<dbReference type="CDD" id="cd03801">
    <property type="entry name" value="GT4_PimA-like"/>
    <property type="match status" value="1"/>
</dbReference>
<feature type="domain" description="Glycosyl transferase family 1" evidence="3">
    <location>
        <begin position="165"/>
        <end position="331"/>
    </location>
</feature>
<keyword evidence="2" id="KW-0808">Transferase</keyword>
<comment type="caution">
    <text evidence="4">The sequence shown here is derived from an EMBL/GenBank/DDBJ whole genome shotgun (WGS) entry which is preliminary data.</text>
</comment>
<evidence type="ECO:0000256" key="2">
    <source>
        <dbReference type="ARBA" id="ARBA00022679"/>
    </source>
</evidence>
<gene>
    <name evidence="4" type="ORF">GCM10009740_35370</name>
</gene>
<dbReference type="InterPro" id="IPR050194">
    <property type="entry name" value="Glycosyltransferase_grp1"/>
</dbReference>
<evidence type="ECO:0000259" key="3">
    <source>
        <dbReference type="Pfam" id="PF00534"/>
    </source>
</evidence>
<sequence>MPTLHALLPEAVRDPTRPSGGNTYDTRLLTELQGLGWRVEEHLVAGSWPVPDAAGRRSLGEAAARPPTGGLVLVDGLVASGSPEVLVPLARRACLVVLVHLPLGGIGELAVLRAASTVITTSAWSRDRLLRMHGLVGSEGARVHVVEPGVDSAPLAAGTPAGGGLLCVGAVTPLKGQDLLVDALGSLTDLPWRCVCAGSLEIDVPFADEVVRRARAAGIADRVSFPGPLRSEELADAYASADLVVQPSRVETYGMVVTEALARAVPVAASSAGGLPSTLRGPGGEGRVEGAVETTDLPGFLVAAGDPHALAAGLRSWLTEADLRDRLRQYAVARRSRLLPWSGTARHVAALLAVLRD</sequence>
<dbReference type="Gene3D" id="3.40.50.2000">
    <property type="entry name" value="Glycogen Phosphorylase B"/>
    <property type="match status" value="1"/>
</dbReference>
<dbReference type="SUPFAM" id="SSF53756">
    <property type="entry name" value="UDP-Glycosyltransferase/glycogen phosphorylase"/>
    <property type="match status" value="1"/>
</dbReference>
<dbReference type="RefSeq" id="WP_343993772.1">
    <property type="nucleotide sequence ID" value="NZ_BAAANB010000021.1"/>
</dbReference>
<name>A0ABN2ULN8_9MICO</name>
<dbReference type="PANTHER" id="PTHR45947:SF3">
    <property type="entry name" value="SULFOQUINOVOSYL TRANSFERASE SQD2"/>
    <property type="match status" value="1"/>
</dbReference>
<keyword evidence="5" id="KW-1185">Reference proteome</keyword>
<evidence type="ECO:0000313" key="5">
    <source>
        <dbReference type="Proteomes" id="UP001501285"/>
    </source>
</evidence>
<evidence type="ECO:0000313" key="4">
    <source>
        <dbReference type="EMBL" id="GAA2039522.1"/>
    </source>
</evidence>
<evidence type="ECO:0000256" key="1">
    <source>
        <dbReference type="ARBA" id="ARBA00021292"/>
    </source>
</evidence>
<dbReference type="Pfam" id="PF00534">
    <property type="entry name" value="Glycos_transf_1"/>
    <property type="match status" value="1"/>
</dbReference>
<organism evidence="4 5">
    <name type="scientific">Terrabacter terrae</name>
    <dbReference type="NCBI Taxonomy" id="318434"/>
    <lineage>
        <taxon>Bacteria</taxon>
        <taxon>Bacillati</taxon>
        <taxon>Actinomycetota</taxon>
        <taxon>Actinomycetes</taxon>
        <taxon>Micrococcales</taxon>
        <taxon>Intrasporangiaceae</taxon>
        <taxon>Terrabacter</taxon>
    </lineage>
</organism>
<dbReference type="PANTHER" id="PTHR45947">
    <property type="entry name" value="SULFOQUINOVOSYL TRANSFERASE SQD2"/>
    <property type="match status" value="1"/>
</dbReference>
<dbReference type="InterPro" id="IPR001296">
    <property type="entry name" value="Glyco_trans_1"/>
</dbReference>
<accession>A0ABN2ULN8</accession>
<protein>
    <recommendedName>
        <fullName evidence="1">D-inositol 3-phosphate glycosyltransferase</fullName>
    </recommendedName>
</protein>
<dbReference type="Proteomes" id="UP001501285">
    <property type="component" value="Unassembled WGS sequence"/>
</dbReference>
<proteinExistence type="predicted"/>
<dbReference type="EMBL" id="BAAANB010000021">
    <property type="protein sequence ID" value="GAA2039522.1"/>
    <property type="molecule type" value="Genomic_DNA"/>
</dbReference>
<reference evidence="4 5" key="1">
    <citation type="journal article" date="2019" name="Int. J. Syst. Evol. Microbiol.">
        <title>The Global Catalogue of Microorganisms (GCM) 10K type strain sequencing project: providing services to taxonomists for standard genome sequencing and annotation.</title>
        <authorList>
            <consortium name="The Broad Institute Genomics Platform"/>
            <consortium name="The Broad Institute Genome Sequencing Center for Infectious Disease"/>
            <person name="Wu L."/>
            <person name="Ma J."/>
        </authorList>
    </citation>
    <scope>NUCLEOTIDE SEQUENCE [LARGE SCALE GENOMIC DNA]</scope>
    <source>
        <strain evidence="4 5">JCM 14283</strain>
    </source>
</reference>